<dbReference type="InterPro" id="IPR013083">
    <property type="entry name" value="Znf_RING/FYVE/PHD"/>
</dbReference>
<dbReference type="InterPro" id="IPR001394">
    <property type="entry name" value="Peptidase_C19_UCH"/>
</dbReference>
<keyword evidence="4 15" id="KW-0645">Protease</keyword>
<evidence type="ECO:0000313" key="16">
    <source>
        <dbReference type="Proteomes" id="UP000237271"/>
    </source>
</evidence>
<feature type="compositionally biased region" description="Basic and acidic residues" evidence="12">
    <location>
        <begin position="1539"/>
        <end position="1552"/>
    </location>
</feature>
<reference evidence="15 16" key="1">
    <citation type="journal article" date="2017" name="Genome Biol. Evol.">
        <title>Phytophthora megakarya and P. palmivora, closely related causal agents of cacao black pod rot, underwent increases in genome sizes and gene numbers by different mechanisms.</title>
        <authorList>
            <person name="Ali S.S."/>
            <person name="Shao J."/>
            <person name="Lary D.J."/>
            <person name="Kronmiller B."/>
            <person name="Shen D."/>
            <person name="Strem M.D."/>
            <person name="Amoako-Attah I."/>
            <person name="Akrofi A.Y."/>
            <person name="Begoude B.A."/>
            <person name="Ten Hoopen G.M."/>
            <person name="Coulibaly K."/>
            <person name="Kebe B.I."/>
            <person name="Melnick R.L."/>
            <person name="Guiltinan M.J."/>
            <person name="Tyler B.M."/>
            <person name="Meinhardt L.W."/>
            <person name="Bailey B.A."/>
        </authorList>
    </citation>
    <scope>NUCLEOTIDE SEQUENCE [LARGE SCALE GENOMIC DNA]</scope>
    <source>
        <strain evidence="16">sbr112.9</strain>
    </source>
</reference>
<feature type="region of interest" description="Disordered" evidence="12">
    <location>
        <begin position="323"/>
        <end position="351"/>
    </location>
</feature>
<comment type="similarity">
    <text evidence="2">Belongs to the peptidase C19 family.</text>
</comment>
<dbReference type="InterPro" id="IPR028889">
    <property type="entry name" value="USP"/>
</dbReference>
<evidence type="ECO:0000256" key="1">
    <source>
        <dbReference type="ARBA" id="ARBA00000707"/>
    </source>
</evidence>
<dbReference type="PANTHER" id="PTHR24006:SF888">
    <property type="entry name" value="UBIQUITIN CARBOXYL-TERMINAL HYDROLASE 30"/>
    <property type="match status" value="1"/>
</dbReference>
<dbReference type="PROSITE" id="PS00972">
    <property type="entry name" value="USP_1"/>
    <property type="match status" value="1"/>
</dbReference>
<dbReference type="SUPFAM" id="SSF57850">
    <property type="entry name" value="RING/U-box"/>
    <property type="match status" value="1"/>
</dbReference>
<dbReference type="GO" id="GO:0004843">
    <property type="term" value="F:cysteine-type deubiquitinase activity"/>
    <property type="evidence" value="ECO:0007669"/>
    <property type="project" value="UniProtKB-EC"/>
</dbReference>
<keyword evidence="8" id="KW-0378">Hydrolase</keyword>
<evidence type="ECO:0000259" key="14">
    <source>
        <dbReference type="PROSITE" id="PS50271"/>
    </source>
</evidence>
<evidence type="ECO:0000256" key="11">
    <source>
        <dbReference type="PROSITE-ProRule" id="PRU00502"/>
    </source>
</evidence>
<dbReference type="EC" id="3.4.19.12" evidence="3"/>
<dbReference type="InterPro" id="IPR029071">
    <property type="entry name" value="Ubiquitin-like_domsf"/>
</dbReference>
<dbReference type="Proteomes" id="UP000237271">
    <property type="component" value="Unassembled WGS sequence"/>
</dbReference>
<evidence type="ECO:0000256" key="7">
    <source>
        <dbReference type="ARBA" id="ARBA00022786"/>
    </source>
</evidence>
<protein>
    <recommendedName>
        <fullName evidence="3">ubiquitinyl hydrolase 1</fullName>
        <ecNumber evidence="3">3.4.19.12</ecNumber>
    </recommendedName>
</protein>
<dbReference type="SUPFAM" id="SSF54236">
    <property type="entry name" value="Ubiquitin-like"/>
    <property type="match status" value="1"/>
</dbReference>
<keyword evidence="10" id="KW-0862">Zinc</keyword>
<evidence type="ECO:0000256" key="3">
    <source>
        <dbReference type="ARBA" id="ARBA00012759"/>
    </source>
</evidence>
<feature type="compositionally biased region" description="Polar residues" evidence="12">
    <location>
        <begin position="1569"/>
        <end position="1578"/>
    </location>
</feature>
<comment type="caution">
    <text evidence="15">The sequence shown here is derived from an EMBL/GenBank/DDBJ whole genome shotgun (WGS) entry which is preliminary data.</text>
</comment>
<keyword evidence="6 11" id="KW-0863">Zinc-finger</keyword>
<keyword evidence="9" id="KW-0788">Thiol protease</keyword>
<evidence type="ECO:0000259" key="13">
    <source>
        <dbReference type="PROSITE" id="PS50235"/>
    </source>
</evidence>
<keyword evidence="16" id="KW-1185">Reference proteome</keyword>
<dbReference type="PANTHER" id="PTHR24006">
    <property type="entry name" value="UBIQUITIN CARBOXYL-TERMINAL HYDROLASE"/>
    <property type="match status" value="1"/>
</dbReference>
<feature type="compositionally biased region" description="Polar residues" evidence="12">
    <location>
        <begin position="406"/>
        <end position="424"/>
    </location>
</feature>
<evidence type="ECO:0000256" key="6">
    <source>
        <dbReference type="ARBA" id="ARBA00022771"/>
    </source>
</evidence>
<accession>A0A2P4X9M6</accession>
<dbReference type="InterPro" id="IPR050164">
    <property type="entry name" value="Peptidase_C19"/>
</dbReference>
<feature type="region of interest" description="Disordered" evidence="12">
    <location>
        <begin position="1539"/>
        <end position="1578"/>
    </location>
</feature>
<dbReference type="Gene3D" id="3.90.70.10">
    <property type="entry name" value="Cysteine proteinases"/>
    <property type="match status" value="1"/>
</dbReference>
<proteinExistence type="inferred from homology"/>
<dbReference type="OrthoDB" id="289038at2759"/>
<dbReference type="GO" id="GO:0005634">
    <property type="term" value="C:nucleus"/>
    <property type="evidence" value="ECO:0007669"/>
    <property type="project" value="TreeGrafter"/>
</dbReference>
<feature type="region of interest" description="Disordered" evidence="12">
    <location>
        <begin position="1129"/>
        <end position="1148"/>
    </location>
</feature>
<evidence type="ECO:0000256" key="10">
    <source>
        <dbReference type="ARBA" id="ARBA00022833"/>
    </source>
</evidence>
<dbReference type="InterPro" id="IPR018200">
    <property type="entry name" value="USP_CS"/>
</dbReference>
<evidence type="ECO:0000256" key="12">
    <source>
        <dbReference type="SAM" id="MobiDB-lite"/>
    </source>
</evidence>
<dbReference type="SUPFAM" id="SSF54001">
    <property type="entry name" value="Cysteine proteinases"/>
    <property type="match status" value="1"/>
</dbReference>
<evidence type="ECO:0000256" key="4">
    <source>
        <dbReference type="ARBA" id="ARBA00022670"/>
    </source>
</evidence>
<evidence type="ECO:0000256" key="9">
    <source>
        <dbReference type="ARBA" id="ARBA00022807"/>
    </source>
</evidence>
<gene>
    <name evidence="15" type="ORF">PHPALM_28612</name>
</gene>
<feature type="domain" description="UBP-type" evidence="14">
    <location>
        <begin position="5"/>
        <end position="143"/>
    </location>
</feature>
<dbReference type="Pfam" id="PF02148">
    <property type="entry name" value="zf-UBP"/>
    <property type="match status" value="1"/>
</dbReference>
<organism evidence="15 16">
    <name type="scientific">Phytophthora palmivora</name>
    <dbReference type="NCBI Taxonomy" id="4796"/>
    <lineage>
        <taxon>Eukaryota</taxon>
        <taxon>Sar</taxon>
        <taxon>Stramenopiles</taxon>
        <taxon>Oomycota</taxon>
        <taxon>Peronosporomycetes</taxon>
        <taxon>Peronosporales</taxon>
        <taxon>Peronosporaceae</taxon>
        <taxon>Phytophthora</taxon>
    </lineage>
</organism>
<dbReference type="GO" id="GO:0005829">
    <property type="term" value="C:cytosol"/>
    <property type="evidence" value="ECO:0007669"/>
    <property type="project" value="TreeGrafter"/>
</dbReference>
<dbReference type="InterPro" id="IPR001607">
    <property type="entry name" value="Znf_UBP"/>
</dbReference>
<dbReference type="Gene3D" id="3.30.40.10">
    <property type="entry name" value="Zinc/RING finger domain, C3HC4 (zinc finger)"/>
    <property type="match status" value="1"/>
</dbReference>
<dbReference type="Pfam" id="PF00443">
    <property type="entry name" value="UCH"/>
    <property type="match status" value="1"/>
</dbReference>
<dbReference type="GO" id="GO:0006508">
    <property type="term" value="P:proteolysis"/>
    <property type="evidence" value="ECO:0007669"/>
    <property type="project" value="UniProtKB-KW"/>
</dbReference>
<dbReference type="PROSITE" id="PS00973">
    <property type="entry name" value="USP_2"/>
    <property type="match status" value="1"/>
</dbReference>
<comment type="catalytic activity">
    <reaction evidence="1">
        <text>Thiol-dependent hydrolysis of ester, thioester, amide, peptide and isopeptide bonds formed by the C-terminal Gly of ubiquitin (a 76-residue protein attached to proteins as an intracellular targeting signal).</text>
        <dbReference type="EC" id="3.4.19.12"/>
    </reaction>
</comment>
<feature type="region of interest" description="Disordered" evidence="12">
    <location>
        <begin position="1495"/>
        <end position="1525"/>
    </location>
</feature>
<feature type="region of interest" description="Disordered" evidence="12">
    <location>
        <begin position="1054"/>
        <end position="1088"/>
    </location>
</feature>
<dbReference type="GO" id="GO:0008270">
    <property type="term" value="F:zinc ion binding"/>
    <property type="evidence" value="ECO:0007669"/>
    <property type="project" value="UniProtKB-KW"/>
</dbReference>
<dbReference type="Gene3D" id="3.10.20.90">
    <property type="entry name" value="Phosphatidylinositol 3-kinase Catalytic Subunit, Chain A, domain 1"/>
    <property type="match status" value="1"/>
</dbReference>
<feature type="compositionally biased region" description="Acidic residues" evidence="12">
    <location>
        <begin position="440"/>
        <end position="471"/>
    </location>
</feature>
<keyword evidence="5" id="KW-0479">Metal-binding</keyword>
<evidence type="ECO:0000313" key="15">
    <source>
        <dbReference type="EMBL" id="POM62257.1"/>
    </source>
</evidence>
<sequence length="1578" mass="176028">MGGEKSCRHVGQAVRLTEFRRELKKRSQLLCEGCHAPSTSRAEAVAASRRIPTSPIASDPLAQALESWEKYEQATDLLVCVTCGFVGCFSDGHFSLHLQAHSKHFVGLQLASKTFWCEPCNMDIPIDVRPKVEKARQDFCDAVEEIAGKKRRQIRNQMRAPQTTLSPITTPNGSANNLVDLDTHADTPPVPRGALTLETKTREDEGANGQNGVALLNMPLRTKARDDKMRRRMLKTAMQKREPMQEISIPSQDHTDGSGELPNTVLGFTNLGNTCYFNASMQALLTATHYFPEHTHIEEVLETKNTPITTTFTMLHETVKKRARKALAGESTSDRRGRSKSGRSRSGSSSVLTVAPLLKEMRCKFSQFRGHYQQDAHELFTSFLWAIDEEMDPPLPPSEEPADTPSKPTDSVTNSSCSTANSSEILDEDDNSSRRNGTWPEDDTTDGEQTEEGEQETEEEGSESDADNSEQEDTKQIFVKTETGETISMQVPKSATVKEVQHLLAKRLNLNEEDMMLDASKVETRATLSSRPSAVLHARAEKRKMYSRLNFTRNLFGGALTTAVICKSCGKRTEIVEDAFHLSVSVPDGRHHELTTTDCLDNFVTETQLLVEANNGYDCEKCSRQPKVRSVAGRFIRKKRLGSNAEPEMEVVLRDASMQLFVSALPRVLVVHIKRLARSRKITQHIVFDEKLDMTPYVSETLRQGGGDAKKHSLCYELIAVVVHMGNKRSGHYVAYVSRSRRREALLLARARSRIASEEGAAAVPEVMTPKNGEGPSRTWYYVSDTVVKRVSFEQVLQCEAYMLFYQLLNVDKFLNDEAEEKRWRDDLDKQRATMGDAEETCVFFVEDLLLAIFQDMQVRSENASLFAMAARQVCVQAFESVDMRSFEPSESFDRIHGPTEHGRQQVLKPQSKWWVSKPQRNLSSNISVLVPPPPTLFLRRLLNFLEQHADRADLELQQFRSSHATSLSGKRKLNVIGNANESHGHNEWCIAVEQIPVFLQELISKGLVSAVPSTLRFVMTVNRESLDKKLHSQARLALPQLQQFVQRALLTAEEEEETNCDPNNIPPQRLRSPVPESRTDNESTPRSRVFQTEVPFNKVMFSDASRNGMEAGPHQKLLSSYLEEVPPQATEMDRRAPGQIGKKPIFGAANPSQRALSRKVMMLLAPPPRQGSRWKTVRHKLIVPPADATKYGITTITAEADMVLKLAGDTHATTPSTSGKRKATVLPVQTTGNIGRNEEIPDAAALSNIFSLGTPRQLSAQELARRNDLLAQLEREMIRAQRRASTTVIASMTLGSAGVPGRGDDGAECSSMADHQQFQAYVAANSTIMMGVQACGHSPIRPHQCDQGAATRNRGKGNCQSSKFELERDTLPFTVADGNSHGREEQERLSAAICSPIKRPRASVIAPIPPPETPGRPIQTASTLAQLPQLDSSRLAVGVSAVVHGVEKRGPRINPSRNSRLQLHNYSVRVSPIKASPHRKFQNDERVVAAISPKAQMRQRSSAKVKQPVWEATTHSPPRARNHHFASGRNFRKIQRYEEESSSVRRQKQDELDSNIYQPMAAPRRNVLPSTSEYDDN</sequence>
<name>A0A2P4X9M6_9STRA</name>
<dbReference type="CDD" id="cd17039">
    <property type="entry name" value="Ubl_ubiquitin_like"/>
    <property type="match status" value="1"/>
</dbReference>
<dbReference type="EMBL" id="NCKW01015618">
    <property type="protein sequence ID" value="POM62257.1"/>
    <property type="molecule type" value="Genomic_DNA"/>
</dbReference>
<dbReference type="PROSITE" id="PS50235">
    <property type="entry name" value="USP_3"/>
    <property type="match status" value="1"/>
</dbReference>
<dbReference type="InterPro" id="IPR038765">
    <property type="entry name" value="Papain-like_cys_pep_sf"/>
</dbReference>
<dbReference type="GO" id="GO:0016579">
    <property type="term" value="P:protein deubiquitination"/>
    <property type="evidence" value="ECO:0007669"/>
    <property type="project" value="InterPro"/>
</dbReference>
<feature type="domain" description="USP" evidence="13">
    <location>
        <begin position="266"/>
        <end position="809"/>
    </location>
</feature>
<evidence type="ECO:0000256" key="5">
    <source>
        <dbReference type="ARBA" id="ARBA00022723"/>
    </source>
</evidence>
<feature type="region of interest" description="Disordered" evidence="12">
    <location>
        <begin position="390"/>
        <end position="474"/>
    </location>
</feature>
<keyword evidence="7" id="KW-0833">Ubl conjugation pathway</keyword>
<dbReference type="PROSITE" id="PS50271">
    <property type="entry name" value="ZF_UBP"/>
    <property type="match status" value="1"/>
</dbReference>
<evidence type="ECO:0000256" key="2">
    <source>
        <dbReference type="ARBA" id="ARBA00009085"/>
    </source>
</evidence>
<evidence type="ECO:0000256" key="8">
    <source>
        <dbReference type="ARBA" id="ARBA00022801"/>
    </source>
</evidence>